<dbReference type="InterPro" id="IPR035979">
    <property type="entry name" value="RBD_domain_sf"/>
</dbReference>
<comment type="caution">
    <text evidence="8">The sequence shown here is derived from an EMBL/GenBank/DDBJ whole genome shotgun (WGS) entry which is preliminary data.</text>
</comment>
<dbReference type="PROSITE" id="PS50102">
    <property type="entry name" value="RRM"/>
    <property type="match status" value="1"/>
</dbReference>
<feature type="domain" description="RRM" evidence="7">
    <location>
        <begin position="1"/>
        <end position="74"/>
    </location>
</feature>
<keyword evidence="9" id="KW-1185">Reference proteome</keyword>
<keyword evidence="2" id="KW-0507">mRNA processing</keyword>
<feature type="non-terminal residue" evidence="8">
    <location>
        <position position="74"/>
    </location>
</feature>
<dbReference type="EMBL" id="VXIS01000432">
    <property type="protein sequence ID" value="KAA8893522.1"/>
    <property type="molecule type" value="Genomic_DNA"/>
</dbReference>
<dbReference type="Gene3D" id="3.30.70.330">
    <property type="match status" value="1"/>
</dbReference>
<dbReference type="GO" id="GO:0000398">
    <property type="term" value="P:mRNA splicing, via spliceosome"/>
    <property type="evidence" value="ECO:0007669"/>
    <property type="project" value="TreeGrafter"/>
</dbReference>
<dbReference type="InterPro" id="IPR000504">
    <property type="entry name" value="RRM_dom"/>
</dbReference>
<comment type="subcellular location">
    <subcellularLocation>
        <location evidence="1">Nucleus</location>
    </subcellularLocation>
</comment>
<dbReference type="GO" id="GO:0003723">
    <property type="term" value="F:RNA binding"/>
    <property type="evidence" value="ECO:0007669"/>
    <property type="project" value="UniProtKB-UniRule"/>
</dbReference>
<name>A0A5J5ED71_9PEZI</name>
<evidence type="ECO:0000313" key="8">
    <source>
        <dbReference type="EMBL" id="KAA8893522.1"/>
    </source>
</evidence>
<feature type="non-terminal residue" evidence="8">
    <location>
        <position position="1"/>
    </location>
</feature>
<dbReference type="SUPFAM" id="SSF54928">
    <property type="entry name" value="RNA-binding domain, RBD"/>
    <property type="match status" value="1"/>
</dbReference>
<evidence type="ECO:0000256" key="5">
    <source>
        <dbReference type="ARBA" id="ARBA00023242"/>
    </source>
</evidence>
<dbReference type="GO" id="GO:0005654">
    <property type="term" value="C:nucleoplasm"/>
    <property type="evidence" value="ECO:0007669"/>
    <property type="project" value="TreeGrafter"/>
</dbReference>
<protein>
    <recommendedName>
        <fullName evidence="7">RRM domain-containing protein</fullName>
    </recommendedName>
</protein>
<dbReference type="Proteomes" id="UP000326924">
    <property type="component" value="Unassembled WGS sequence"/>
</dbReference>
<evidence type="ECO:0000313" key="9">
    <source>
        <dbReference type="Proteomes" id="UP000326924"/>
    </source>
</evidence>
<evidence type="ECO:0000256" key="4">
    <source>
        <dbReference type="ARBA" id="ARBA00023187"/>
    </source>
</evidence>
<dbReference type="GO" id="GO:0005737">
    <property type="term" value="C:cytoplasm"/>
    <property type="evidence" value="ECO:0007669"/>
    <property type="project" value="TreeGrafter"/>
</dbReference>
<evidence type="ECO:0000256" key="2">
    <source>
        <dbReference type="ARBA" id="ARBA00022664"/>
    </source>
</evidence>
<keyword evidence="3 6" id="KW-0694">RNA-binding</keyword>
<sequence>IVIEKLTKNVTEAHISEIFGEYGDIKMVDMPINRQFNTNRGICYLIYQSPASAHAAIAHMHEGQLDGATINVSI</sequence>
<dbReference type="InterPro" id="IPR012677">
    <property type="entry name" value="Nucleotide-bd_a/b_plait_sf"/>
</dbReference>
<gene>
    <name evidence="8" type="ORF">FN846DRAFT_762737</name>
</gene>
<dbReference type="InParanoid" id="A0A5J5ED71"/>
<evidence type="ECO:0000256" key="3">
    <source>
        <dbReference type="ARBA" id="ARBA00022884"/>
    </source>
</evidence>
<reference evidence="8 9" key="1">
    <citation type="submission" date="2019-09" db="EMBL/GenBank/DDBJ databases">
        <title>Draft genome of the ectomycorrhizal ascomycete Sphaerosporella brunnea.</title>
        <authorList>
            <consortium name="DOE Joint Genome Institute"/>
            <person name="Benucci G.M."/>
            <person name="Marozzi G."/>
            <person name="Antonielli L."/>
            <person name="Sanchez S."/>
            <person name="Marco P."/>
            <person name="Wang X."/>
            <person name="Falini L.B."/>
            <person name="Barry K."/>
            <person name="Haridas S."/>
            <person name="Lipzen A."/>
            <person name="Labutti K."/>
            <person name="Grigoriev I.V."/>
            <person name="Murat C."/>
            <person name="Martin F."/>
            <person name="Albertini E."/>
            <person name="Donnini D."/>
            <person name="Bonito G."/>
        </authorList>
    </citation>
    <scope>NUCLEOTIDE SEQUENCE [LARGE SCALE GENOMIC DNA]</scope>
    <source>
        <strain evidence="8 9">Sb_GMNB300</strain>
    </source>
</reference>
<dbReference type="CDD" id="cd12365">
    <property type="entry name" value="RRM_RNPS1"/>
    <property type="match status" value="1"/>
</dbReference>
<dbReference type="SMART" id="SM00360">
    <property type="entry name" value="RRM"/>
    <property type="match status" value="1"/>
</dbReference>
<evidence type="ECO:0000256" key="1">
    <source>
        <dbReference type="ARBA" id="ARBA00004123"/>
    </source>
</evidence>
<evidence type="ECO:0000256" key="6">
    <source>
        <dbReference type="PROSITE-ProRule" id="PRU00176"/>
    </source>
</evidence>
<evidence type="ECO:0000259" key="7">
    <source>
        <dbReference type="PROSITE" id="PS50102"/>
    </source>
</evidence>
<keyword evidence="5" id="KW-0539">Nucleus</keyword>
<dbReference type="Pfam" id="PF00076">
    <property type="entry name" value="RRM_1"/>
    <property type="match status" value="1"/>
</dbReference>
<proteinExistence type="predicted"/>
<dbReference type="GO" id="GO:0061574">
    <property type="term" value="C:ASAP complex"/>
    <property type="evidence" value="ECO:0007669"/>
    <property type="project" value="TreeGrafter"/>
</dbReference>
<dbReference type="PANTHER" id="PTHR15481">
    <property type="entry name" value="RIBONUCLEIC ACID BINDING PROTEIN S1"/>
    <property type="match status" value="1"/>
</dbReference>
<dbReference type="AlphaFoldDB" id="A0A5J5ED71"/>
<dbReference type="OrthoDB" id="252020at2759"/>
<accession>A0A5J5ED71</accession>
<organism evidence="8 9">
    <name type="scientific">Sphaerosporella brunnea</name>
    <dbReference type="NCBI Taxonomy" id="1250544"/>
    <lineage>
        <taxon>Eukaryota</taxon>
        <taxon>Fungi</taxon>
        <taxon>Dikarya</taxon>
        <taxon>Ascomycota</taxon>
        <taxon>Pezizomycotina</taxon>
        <taxon>Pezizomycetes</taxon>
        <taxon>Pezizales</taxon>
        <taxon>Pyronemataceae</taxon>
        <taxon>Sphaerosporella</taxon>
    </lineage>
</organism>
<dbReference type="PANTHER" id="PTHR15481:SF0">
    <property type="entry name" value="LD23870P-RELATED"/>
    <property type="match status" value="1"/>
</dbReference>
<keyword evidence="4" id="KW-0508">mRNA splicing</keyword>
<dbReference type="InterPro" id="IPR034201">
    <property type="entry name" value="RNPS1_RRM"/>
</dbReference>